<dbReference type="InterPro" id="IPR050333">
    <property type="entry name" value="SLRP"/>
</dbReference>
<dbReference type="PhylomeDB" id="Q5TQG4"/>
<reference evidence="3" key="5">
    <citation type="submission" date="2011-05" db="EMBL/GenBank/DDBJ databases">
        <authorList>
            <consortium name="VectorBase"/>
        </authorList>
    </citation>
    <scope>NUCLEOTIDE SEQUENCE</scope>
    <source>
        <strain evidence="3">PEST</strain>
    </source>
</reference>
<dbReference type="AlphaFoldDB" id="Q5TQG4"/>
<dbReference type="VEuPathDB" id="VectorBase:AGAMI1_009312"/>
<dbReference type="PANTHER" id="PTHR45712">
    <property type="entry name" value="AGAP008170-PA"/>
    <property type="match status" value="1"/>
</dbReference>
<dbReference type="Pfam" id="PF13855">
    <property type="entry name" value="LRR_8"/>
    <property type="match status" value="2"/>
</dbReference>
<dbReference type="PRINTS" id="PR00019">
    <property type="entry name" value="LEURICHRPT"/>
</dbReference>
<dbReference type="HOGENOM" id="CLU_011558_0_0_1"/>
<reference evidence="3" key="1">
    <citation type="journal article" date="2002" name="Science">
        <title>The genome sequence of the malaria mosquito Anopheles gambiae.</title>
        <authorList>
            <person name="Holt R.A."/>
            <person name="Subramanian G.M."/>
            <person name="Halpern A."/>
            <person name="Sutton G.G."/>
            <person name="Charlab R."/>
            <person name="Nusskern D.R."/>
            <person name="Wincker P."/>
            <person name="Clark A.G."/>
            <person name="Ribeiro J.M."/>
            <person name="Wides R."/>
            <person name="Salzberg S.L."/>
            <person name="Loftus B."/>
            <person name="Yandell M."/>
            <person name="Majoros W.H."/>
            <person name="Rusch D.B."/>
            <person name="Lai Z."/>
            <person name="Kraft C.L."/>
            <person name="Abril J.F."/>
            <person name="Anthouard V."/>
            <person name="Arensburger P."/>
            <person name="Atkinson P.W."/>
            <person name="Baden H."/>
            <person name="de Berardinis V."/>
            <person name="Baldwin D."/>
            <person name="Benes V."/>
            <person name="Biedler J."/>
            <person name="Blass C."/>
            <person name="Bolanos R."/>
            <person name="Boscus D."/>
            <person name="Barnstead M."/>
            <person name="Cai S."/>
            <person name="Center A."/>
            <person name="Chaturverdi K."/>
            <person name="Christophides G.K."/>
            <person name="Chrystal M.A."/>
            <person name="Clamp M."/>
            <person name="Cravchik A."/>
            <person name="Curwen V."/>
            <person name="Dana A."/>
            <person name="Delcher A."/>
            <person name="Dew I."/>
            <person name="Evans C.A."/>
            <person name="Flanigan M."/>
            <person name="Grundschober-Freimoser A."/>
            <person name="Friedli L."/>
            <person name="Gu Z."/>
            <person name="Guan P."/>
            <person name="Guigo R."/>
            <person name="Hillenmeyer M.E."/>
            <person name="Hladun S.L."/>
            <person name="Hogan J.R."/>
            <person name="Hong Y.S."/>
            <person name="Hoover J."/>
            <person name="Jaillon O."/>
            <person name="Ke Z."/>
            <person name="Kodira C."/>
            <person name="Kokoza E."/>
            <person name="Koutsos A."/>
            <person name="Letunic I."/>
            <person name="Levitsky A."/>
            <person name="Liang Y."/>
            <person name="Lin J.J."/>
            <person name="Lobo N.F."/>
            <person name="Lopez J.R."/>
            <person name="Malek J.A."/>
            <person name="McIntosh T.C."/>
            <person name="Meister S."/>
            <person name="Miller J."/>
            <person name="Mobarry C."/>
            <person name="Mongin E."/>
            <person name="Murphy S.D."/>
            <person name="O'Brochta D.A."/>
            <person name="Pfannkoch C."/>
            <person name="Qi R."/>
            <person name="Regier M.A."/>
            <person name="Remington K."/>
            <person name="Shao H."/>
            <person name="Sharakhova M.V."/>
            <person name="Sitter C.D."/>
            <person name="Shetty J."/>
            <person name="Smith T.J."/>
            <person name="Strong R."/>
            <person name="Sun J."/>
            <person name="Thomasova D."/>
            <person name="Ton L.Q."/>
            <person name="Topalis P."/>
            <person name="Tu Z."/>
            <person name="Unger M.F."/>
            <person name="Walenz B."/>
            <person name="Wang A."/>
            <person name="Wang J."/>
            <person name="Wang M."/>
            <person name="Wang X."/>
            <person name="Woodford K.J."/>
            <person name="Wortman J.R."/>
            <person name="Wu M."/>
            <person name="Yao A."/>
            <person name="Zdobnov E.M."/>
            <person name="Zhang H."/>
            <person name="Zhao Q."/>
            <person name="Zhao S."/>
            <person name="Zhu S.C."/>
            <person name="Zhimulev I."/>
            <person name="Coluzzi M."/>
            <person name="della Torre A."/>
            <person name="Roth C.W."/>
            <person name="Louis C."/>
            <person name="Kalush F."/>
            <person name="Mural R.J."/>
            <person name="Myers E.W."/>
            <person name="Adams M.D."/>
            <person name="Smith H.O."/>
            <person name="Broder S."/>
            <person name="Gardner M.J."/>
            <person name="Fraser C.M."/>
            <person name="Birney E."/>
            <person name="Bork P."/>
            <person name="Brey P.T."/>
            <person name="Venter J.C."/>
            <person name="Weissenbach J."/>
            <person name="Kafatos F.C."/>
            <person name="Collins F.H."/>
            <person name="Hoffman S.L."/>
        </authorList>
    </citation>
    <scope>NUCLEOTIDE SEQUENCE [LARGE SCALE GENOMIC DNA]</scope>
    <source>
        <strain evidence="3">PEST</strain>
    </source>
</reference>
<dbReference type="VEuPathDB" id="VectorBase:AGAMI1_012623"/>
<dbReference type="eggNOG" id="KOG0619">
    <property type="taxonomic scope" value="Eukaryota"/>
</dbReference>
<gene>
    <name evidence="3" type="ORF">AgaP_AGAP008172</name>
</gene>
<dbReference type="SMART" id="SM00364">
    <property type="entry name" value="LRR_BAC"/>
    <property type="match status" value="4"/>
</dbReference>
<dbReference type="Gene3D" id="3.80.10.10">
    <property type="entry name" value="Ribonuclease Inhibitor"/>
    <property type="match status" value="3"/>
</dbReference>
<dbReference type="PaxDb" id="7165-AGAP008172-PA"/>
<keyword evidence="1" id="KW-0433">Leucine-rich repeat</keyword>
<protein>
    <submittedName>
        <fullName evidence="3">AGAP008172-PA</fullName>
    </submittedName>
</protein>
<dbReference type="PROSITE" id="PS51450">
    <property type="entry name" value="LRR"/>
    <property type="match status" value="2"/>
</dbReference>
<dbReference type="InParanoid" id="Q5TQG4"/>
<dbReference type="PANTHER" id="PTHR45712:SF22">
    <property type="entry name" value="INSULIN-LIKE GROWTH FACTOR-BINDING PROTEIN COMPLEX ACID LABILE SUBUNIT"/>
    <property type="match status" value="1"/>
</dbReference>
<dbReference type="VEuPathDB" id="VectorBase:AGAP008170"/>
<dbReference type="EMBL" id="AAAB01008964">
    <property type="protein sequence ID" value="EAL39633.3"/>
    <property type="molecule type" value="Genomic_DNA"/>
</dbReference>
<keyword evidence="2" id="KW-0677">Repeat</keyword>
<sequence length="630" mass="72036">MPRLQILSLMQNKITFLNYSRTSGVEFPSLREIFLVNNLLTTVSITDFNGMKLLRTLDLSNNRLHSLEGQLRLSSLTDLKLSHNRFTELSCCGWNLSSLTNLNINNNTLQRLPTCMEDALPIVSYLNLVSNVLSNDDNVWDRLASLRQLTLLDLSYNRLTSMVWDNVTLSTRYIDLRNNPMKYLNIPMAIDGFNVDMGCTTIDQLEVSSRSFNDTLSEIYCIPIRCSWHACGMVVAVMLECEHISCTISNWAPGVEGLSVLSNIPNNVKYIRLRYLNITTLYSDLLDRVKLSNDETFQATIQHSPIQHAYLSSRTNISNMLLMDTNLSDIEIEPHNLKLEILSIMQSRLRRVPDSIKRLVVLQAFDIVQSLVDYVDLSLFCKLQHLQVLNLMQNKISFLNYSRSSGVEFPSLQVIYLAHNLLTTISMNDFNGMKLLNILDLSNNSLYSLEGQLRLSSLTELKLSHNRFTELSWCGWNLSSLTILNINNNTLQRLPTCMEDALPIVSYLSLVSNVLSNDDKIWDRLTNFNQLIVLDLSNNRLTSMVWNNVTLSTRYINLRNNPIKYLNITTPKDMFKVDTGCSKIEQLEVSRMSFNDTYTGMYCIPTRCSWNSELAQMECGKIVEECQTCA</sequence>
<dbReference type="STRING" id="7165.Q5TQG4"/>
<proteinExistence type="predicted"/>
<reference evidence="3" key="4">
    <citation type="journal article" date="2007" name="Genome Biol.">
        <title>Update of the Anopheles gambiae PEST genome assembly.</title>
        <authorList>
            <person name="Sharakhova M.V."/>
            <person name="Hammond M.P."/>
            <person name="Lobo N.F."/>
            <person name="Krzywinski J."/>
            <person name="Unger M.F."/>
            <person name="Hillenmeyer M.E."/>
            <person name="Bruggner R.V."/>
            <person name="Birney E."/>
            <person name="Collins F.H."/>
        </authorList>
    </citation>
    <scope>NUCLEOTIDE SEQUENCE</scope>
    <source>
        <strain evidence="3">PEST</strain>
    </source>
</reference>
<dbReference type="VEuPathDB" id="VectorBase:AGAP028691"/>
<dbReference type="InterPro" id="IPR001611">
    <property type="entry name" value="Leu-rich_rpt"/>
</dbReference>
<dbReference type="SUPFAM" id="SSF52058">
    <property type="entry name" value="L domain-like"/>
    <property type="match status" value="2"/>
</dbReference>
<reference evidence="3" key="3">
    <citation type="journal article" date="2004" name="Trends Parasitol.">
        <title>The Anopheles gambiae genome: an update.</title>
        <authorList>
            <person name="Mongin E."/>
            <person name="Louis C."/>
            <person name="Holt R.A."/>
            <person name="Birney E."/>
            <person name="Collins F.H."/>
        </authorList>
    </citation>
    <scope>NUCLEOTIDE SEQUENCE</scope>
    <source>
        <strain evidence="3">PEST</strain>
    </source>
</reference>
<organism evidence="3">
    <name type="scientific">Anopheles gambiae</name>
    <name type="common">African malaria mosquito</name>
    <dbReference type="NCBI Taxonomy" id="7165"/>
    <lineage>
        <taxon>Eukaryota</taxon>
        <taxon>Metazoa</taxon>
        <taxon>Ecdysozoa</taxon>
        <taxon>Arthropoda</taxon>
        <taxon>Hexapoda</taxon>
        <taxon>Insecta</taxon>
        <taxon>Pterygota</taxon>
        <taxon>Neoptera</taxon>
        <taxon>Endopterygota</taxon>
        <taxon>Diptera</taxon>
        <taxon>Nematocera</taxon>
        <taxon>Culicoidea</taxon>
        <taxon>Culicidae</taxon>
        <taxon>Anophelinae</taxon>
        <taxon>Anopheles</taxon>
    </lineage>
</organism>
<name>Q5TQG4_ANOGA</name>
<evidence type="ECO:0000313" key="3">
    <source>
        <dbReference type="EMBL" id="EAL39633.3"/>
    </source>
</evidence>
<evidence type="ECO:0000256" key="1">
    <source>
        <dbReference type="ARBA" id="ARBA00022614"/>
    </source>
</evidence>
<comment type="caution">
    <text evidence="3">The sequence shown here is derived from an EMBL/GenBank/DDBJ whole genome shotgun (WGS) entry which is preliminary data.</text>
</comment>
<dbReference type="InterPro" id="IPR003591">
    <property type="entry name" value="Leu-rich_rpt_typical-subtyp"/>
</dbReference>
<dbReference type="SMART" id="SM00369">
    <property type="entry name" value="LRR_TYP"/>
    <property type="match status" value="12"/>
</dbReference>
<reference evidence="3" key="2">
    <citation type="submission" date="2002-03" db="EMBL/GenBank/DDBJ databases">
        <authorList>
            <consortium name="The Anopheles Genome Sequencing Consortium"/>
        </authorList>
    </citation>
    <scope>NUCLEOTIDE SEQUENCE</scope>
    <source>
        <strain evidence="3">PEST</strain>
    </source>
</reference>
<evidence type="ECO:0000256" key="2">
    <source>
        <dbReference type="ARBA" id="ARBA00022737"/>
    </source>
</evidence>
<dbReference type="InterPro" id="IPR032675">
    <property type="entry name" value="LRR_dom_sf"/>
</dbReference>
<accession>Q5TQG4</accession>